<dbReference type="Proteomes" id="UP000245431">
    <property type="component" value="Chromosome PVE_r2"/>
</dbReference>
<name>A0A1D3K7F9_PSEVE</name>
<reference evidence="3" key="1">
    <citation type="submission" date="2016-07" db="EMBL/GenBank/DDBJ databases">
        <authorList>
            <person name="Florea S."/>
            <person name="Webb J.S."/>
            <person name="Jaromczyk J."/>
            <person name="Schardl C.L."/>
        </authorList>
    </citation>
    <scope>NUCLEOTIDE SEQUENCE [LARGE SCALE GENOMIC DNA]</scope>
    <source>
        <strain evidence="3">1YdBTEX2</strain>
    </source>
</reference>
<gene>
    <name evidence="2" type="ORF">PVE_R2G0228</name>
</gene>
<protein>
    <submittedName>
        <fullName evidence="2">Uncharacterized protein</fullName>
    </submittedName>
</protein>
<organism evidence="2 3">
    <name type="scientific">Pseudomonas veronii 1YdBTEX2</name>
    <dbReference type="NCBI Taxonomy" id="1295141"/>
    <lineage>
        <taxon>Bacteria</taxon>
        <taxon>Pseudomonadati</taxon>
        <taxon>Pseudomonadota</taxon>
        <taxon>Gammaproteobacteria</taxon>
        <taxon>Pseudomonadales</taxon>
        <taxon>Pseudomonadaceae</taxon>
        <taxon>Pseudomonas</taxon>
    </lineage>
</organism>
<feature type="region of interest" description="Disordered" evidence="1">
    <location>
        <begin position="28"/>
        <end position="64"/>
    </location>
</feature>
<evidence type="ECO:0000313" key="2">
    <source>
        <dbReference type="EMBL" id="SBW84257.1"/>
    </source>
</evidence>
<dbReference type="AlphaFoldDB" id="A0A1D3K7F9"/>
<evidence type="ECO:0000313" key="3">
    <source>
        <dbReference type="Proteomes" id="UP000245431"/>
    </source>
</evidence>
<sequence length="226" mass="25204">MPSNTSHRSAFASDPKFLERLAKQGVSPNVLTAASPPLGGSTQPSARKSESKATTRMRKVREANMDGRNDRFEFDPVTKSLSAFFPGALLLGLNLMLRVHDAKSTSLKVTWVKRIEAMKVEGMPIFKDWLAHAEYPVIVEEIYITPEVRLLDHESVAAACKPILDAFVVNGFLPDDNGQFIAHPLAFTERGQHHGLLIRFKPTPKPWGLIDDDTMLRARTSMFGYE</sequence>
<evidence type="ECO:0000256" key="1">
    <source>
        <dbReference type="SAM" id="MobiDB-lite"/>
    </source>
</evidence>
<proteinExistence type="predicted"/>
<dbReference type="EMBL" id="LT599584">
    <property type="protein sequence ID" value="SBW84257.1"/>
    <property type="molecule type" value="Genomic_DNA"/>
</dbReference>
<accession>A0A1D3K7F9</accession>